<comment type="caution">
    <text evidence="8">The sequence shown here is derived from an EMBL/GenBank/DDBJ whole genome shotgun (WGS) entry which is preliminary data.</text>
</comment>
<comment type="similarity">
    <text evidence="1">Belongs to the WD repeat ESC family.</text>
</comment>
<dbReference type="Pfam" id="PF00400">
    <property type="entry name" value="WD40"/>
    <property type="match status" value="3"/>
</dbReference>
<dbReference type="GeneID" id="90034891"/>
<protein>
    <submittedName>
        <fullName evidence="8">WD40-repeat-containing domain protein</fullName>
    </submittedName>
</protein>
<reference evidence="8 9" key="1">
    <citation type="submission" date="2024-03" db="EMBL/GenBank/DDBJ databases">
        <title>Genome-scale model development and genomic sequencing of the oleaginous clade Lipomyces.</title>
        <authorList>
            <consortium name="Lawrence Berkeley National Laboratory"/>
            <person name="Czajka J.J."/>
            <person name="Han Y."/>
            <person name="Kim J."/>
            <person name="Mondo S.J."/>
            <person name="Hofstad B.A."/>
            <person name="Robles A."/>
            <person name="Haridas S."/>
            <person name="Riley R."/>
            <person name="LaButti K."/>
            <person name="Pangilinan J."/>
            <person name="Andreopoulos W."/>
            <person name="Lipzen A."/>
            <person name="Yan J."/>
            <person name="Wang M."/>
            <person name="Ng V."/>
            <person name="Grigoriev I.V."/>
            <person name="Spatafora J.W."/>
            <person name="Magnuson J.K."/>
            <person name="Baker S.E."/>
            <person name="Pomraning K.R."/>
        </authorList>
    </citation>
    <scope>NUCLEOTIDE SEQUENCE [LARGE SCALE GENOMIC DNA]</scope>
    <source>
        <strain evidence="8 9">Phaff 52-87</strain>
    </source>
</reference>
<dbReference type="PROSITE" id="PS00678">
    <property type="entry name" value="WD_REPEATS_1"/>
    <property type="match status" value="1"/>
</dbReference>
<dbReference type="InterPro" id="IPR036322">
    <property type="entry name" value="WD40_repeat_dom_sf"/>
</dbReference>
<dbReference type="SMART" id="SM00320">
    <property type="entry name" value="WD40"/>
    <property type="match status" value="4"/>
</dbReference>
<accession>A0ABR1F9P0</accession>
<dbReference type="InterPro" id="IPR015943">
    <property type="entry name" value="WD40/YVTN_repeat-like_dom_sf"/>
</dbReference>
<dbReference type="RefSeq" id="XP_064769594.1">
    <property type="nucleotide sequence ID" value="XM_064909379.1"/>
</dbReference>
<sequence length="869" mass="94842">MKKYAAEGVVHTNNISIFYYVSFFPLQKRDQPQVFATVGDNVVLTCACGTNEQQKVKILATYVDCNPDEAFCSIAWTSNPRTGAPWLAVGGKSGVVKIIDCSTGTLVRSLVGHGDEILDLQTSPTHPHVLASSSGDHTIRIWNLDERYVAQPCAVICAGEGHREQVLSVAFHDSGRFLVSGGMDNRVDLWALPDLDKLEVDPDNPVVLYWSHFTTNALHANYVDSVAFYGDLILSKAAKEHRIVLWRIDGFASNLADYLGQQNAPTSHDKSKDTLSAFGSGFTRLLQFSIPHTTPWYMRFGIGHGVGCGSTLVMGNDAAKVYVFQLKEYELTNEDDEDAPSDSHSSSYISSSSYVSDDDDDDDNEEEEDDEKPETSQRKPAAGTVIKRDSIPLPPGAKPGNHFALKKAWVAPSAAYAGSAGMRTRGSFGPADEVSDTEGKDDDDDDDDDDDEDEDDDEDDDEEEEENIPPKRRRVDSKSYKKEEDEDADESDARAPPRGGRRGRGRARGGRQSRVKRREPPKPMAVKTTRGAAEKENEKEKEKRGGEESESSRVEVSLISSDEEEGEGEKTQRKSRMVAEANLINLSSSDGEESKDAGPVHGSIPETTEEDDDYDEPDYQERSGLSIRLPFARKQAVTAMSTIGMSDEDFDPVEDDVPLKPTGAAFKRALKPPAEEPKTSSTLMQKQSSSSSSSSAATTTTTSSSSSSAVAKKPTVLTPSELQALIQSRASPRSHFGLPSAAVLPAEAGQQVNTRPRRSGSSLTSAPPSLSSPIQHSPTAQPLTPQDHHHKEDHNQTQHTPADGKPRKPYTEDGSSIIADPFVFIKPHATLDIPRIKRLVRHLSFSPHGDYLVACGDGGFICVWKVYGD</sequence>
<dbReference type="EMBL" id="JBBJBU010000002">
    <property type="protein sequence ID" value="KAK7206561.1"/>
    <property type="molecule type" value="Genomic_DNA"/>
</dbReference>
<dbReference type="InterPro" id="IPR051243">
    <property type="entry name" value="PcG_WD-repeat"/>
</dbReference>
<evidence type="ECO:0000313" key="8">
    <source>
        <dbReference type="EMBL" id="KAK7206561.1"/>
    </source>
</evidence>
<name>A0ABR1F9P0_9ASCO</name>
<keyword evidence="4" id="KW-0805">Transcription regulation</keyword>
<feature type="repeat" description="WD" evidence="6">
    <location>
        <begin position="110"/>
        <end position="152"/>
    </location>
</feature>
<keyword evidence="9" id="KW-1185">Reference proteome</keyword>
<feature type="compositionally biased region" description="Low complexity" evidence="7">
    <location>
        <begin position="759"/>
        <end position="773"/>
    </location>
</feature>
<evidence type="ECO:0000256" key="1">
    <source>
        <dbReference type="ARBA" id="ARBA00008075"/>
    </source>
</evidence>
<dbReference type="PROSITE" id="PS50082">
    <property type="entry name" value="WD_REPEATS_2"/>
    <property type="match status" value="2"/>
</dbReference>
<feature type="compositionally biased region" description="Polar residues" evidence="7">
    <location>
        <begin position="774"/>
        <end position="784"/>
    </location>
</feature>
<keyword evidence="3" id="KW-0677">Repeat</keyword>
<feature type="compositionally biased region" description="Acidic residues" evidence="7">
    <location>
        <begin position="607"/>
        <end position="618"/>
    </location>
</feature>
<keyword evidence="5" id="KW-0804">Transcription</keyword>
<evidence type="ECO:0000313" key="9">
    <source>
        <dbReference type="Proteomes" id="UP001498771"/>
    </source>
</evidence>
<dbReference type="PANTHER" id="PTHR10253">
    <property type="entry name" value="POLYCOMB PROTEIN"/>
    <property type="match status" value="1"/>
</dbReference>
<feature type="compositionally biased region" description="Basic residues" evidence="7">
    <location>
        <begin position="499"/>
        <end position="519"/>
    </location>
</feature>
<evidence type="ECO:0000256" key="4">
    <source>
        <dbReference type="ARBA" id="ARBA00023015"/>
    </source>
</evidence>
<keyword evidence="2 6" id="KW-0853">WD repeat</keyword>
<feature type="region of interest" description="Disordered" evidence="7">
    <location>
        <begin position="418"/>
        <end position="631"/>
    </location>
</feature>
<gene>
    <name evidence="8" type="ORF">BZA70DRAFT_107384</name>
</gene>
<evidence type="ECO:0000256" key="2">
    <source>
        <dbReference type="ARBA" id="ARBA00022574"/>
    </source>
</evidence>
<dbReference type="PROSITE" id="PS50294">
    <property type="entry name" value="WD_REPEATS_REGION"/>
    <property type="match status" value="2"/>
</dbReference>
<feature type="region of interest" description="Disordered" evidence="7">
    <location>
        <begin position="333"/>
        <end position="399"/>
    </location>
</feature>
<proteinExistence type="inferred from homology"/>
<feature type="compositionally biased region" description="Basic and acidic residues" evidence="7">
    <location>
        <begin position="532"/>
        <end position="553"/>
    </location>
</feature>
<feature type="compositionally biased region" description="Acidic residues" evidence="7">
    <location>
        <begin position="433"/>
        <end position="467"/>
    </location>
</feature>
<feature type="region of interest" description="Disordered" evidence="7">
    <location>
        <begin position="744"/>
        <end position="813"/>
    </location>
</feature>
<organism evidence="8 9">
    <name type="scientific">Myxozyma melibiosi</name>
    <dbReference type="NCBI Taxonomy" id="54550"/>
    <lineage>
        <taxon>Eukaryota</taxon>
        <taxon>Fungi</taxon>
        <taxon>Dikarya</taxon>
        <taxon>Ascomycota</taxon>
        <taxon>Saccharomycotina</taxon>
        <taxon>Lipomycetes</taxon>
        <taxon>Lipomycetales</taxon>
        <taxon>Lipomycetaceae</taxon>
        <taxon>Myxozyma</taxon>
    </lineage>
</organism>
<feature type="compositionally biased region" description="Basic and acidic residues" evidence="7">
    <location>
        <begin position="786"/>
        <end position="811"/>
    </location>
</feature>
<feature type="repeat" description="WD" evidence="6">
    <location>
        <begin position="159"/>
        <end position="200"/>
    </location>
</feature>
<evidence type="ECO:0000256" key="6">
    <source>
        <dbReference type="PROSITE-ProRule" id="PRU00221"/>
    </source>
</evidence>
<dbReference type="Proteomes" id="UP001498771">
    <property type="component" value="Unassembled WGS sequence"/>
</dbReference>
<evidence type="ECO:0000256" key="5">
    <source>
        <dbReference type="ARBA" id="ARBA00023163"/>
    </source>
</evidence>
<feature type="compositionally biased region" description="Acidic residues" evidence="7">
    <location>
        <begin position="356"/>
        <end position="372"/>
    </location>
</feature>
<evidence type="ECO:0000256" key="3">
    <source>
        <dbReference type="ARBA" id="ARBA00022737"/>
    </source>
</evidence>
<dbReference type="Gene3D" id="2.130.10.10">
    <property type="entry name" value="YVTN repeat-like/Quinoprotein amine dehydrogenase"/>
    <property type="match status" value="1"/>
</dbReference>
<feature type="compositionally biased region" description="Low complexity" evidence="7">
    <location>
        <begin position="688"/>
        <end position="709"/>
    </location>
</feature>
<dbReference type="InterPro" id="IPR019775">
    <property type="entry name" value="WD40_repeat_CS"/>
</dbReference>
<evidence type="ECO:0000256" key="7">
    <source>
        <dbReference type="SAM" id="MobiDB-lite"/>
    </source>
</evidence>
<feature type="compositionally biased region" description="Acidic residues" evidence="7">
    <location>
        <begin position="646"/>
        <end position="656"/>
    </location>
</feature>
<dbReference type="SUPFAM" id="SSF50978">
    <property type="entry name" value="WD40 repeat-like"/>
    <property type="match status" value="1"/>
</dbReference>
<dbReference type="InterPro" id="IPR001680">
    <property type="entry name" value="WD40_rpt"/>
</dbReference>
<feature type="region of interest" description="Disordered" evidence="7">
    <location>
        <begin position="644"/>
        <end position="716"/>
    </location>
</feature>
<feature type="compositionally biased region" description="Low complexity" evidence="7">
    <location>
        <begin position="342"/>
        <end position="355"/>
    </location>
</feature>